<proteinExistence type="predicted"/>
<gene>
    <name evidence="1" type="ORF">G6F64_015470</name>
</gene>
<dbReference type="EMBL" id="JAANQT010014369">
    <property type="protein sequence ID" value="KAG1272750.1"/>
    <property type="molecule type" value="Genomic_DNA"/>
</dbReference>
<keyword evidence="2" id="KW-1185">Reference proteome</keyword>
<comment type="caution">
    <text evidence="1">The sequence shown here is derived from an EMBL/GenBank/DDBJ whole genome shotgun (WGS) entry which is preliminary data.</text>
</comment>
<evidence type="ECO:0000313" key="2">
    <source>
        <dbReference type="Proteomes" id="UP000716291"/>
    </source>
</evidence>
<sequence length="74" mass="8670">MVQLNWPPIFSDRRQALRHPVKIRTPPELTRLCIFPRHLSMRIECIIILINGSTITRRSLPVLQTQRVAVRNCV</sequence>
<protein>
    <submittedName>
        <fullName evidence="1">Uncharacterized protein</fullName>
    </submittedName>
</protein>
<dbReference type="AlphaFoldDB" id="A0A9P7BI62"/>
<dbReference type="Proteomes" id="UP000716291">
    <property type="component" value="Unassembled WGS sequence"/>
</dbReference>
<organism evidence="1 2">
    <name type="scientific">Rhizopus oryzae</name>
    <name type="common">Mucormycosis agent</name>
    <name type="synonym">Rhizopus arrhizus var. delemar</name>
    <dbReference type="NCBI Taxonomy" id="64495"/>
    <lineage>
        <taxon>Eukaryota</taxon>
        <taxon>Fungi</taxon>
        <taxon>Fungi incertae sedis</taxon>
        <taxon>Mucoromycota</taxon>
        <taxon>Mucoromycotina</taxon>
        <taxon>Mucoromycetes</taxon>
        <taxon>Mucorales</taxon>
        <taxon>Mucorineae</taxon>
        <taxon>Rhizopodaceae</taxon>
        <taxon>Rhizopus</taxon>
    </lineage>
</organism>
<accession>A0A9P7BI62</accession>
<evidence type="ECO:0000313" key="1">
    <source>
        <dbReference type="EMBL" id="KAG1272750.1"/>
    </source>
</evidence>
<name>A0A9P7BI62_RHIOR</name>
<reference evidence="1" key="1">
    <citation type="journal article" date="2020" name="Microb. Genom.">
        <title>Genetic diversity of clinical and environmental Mucorales isolates obtained from an investigation of mucormycosis cases among solid organ transplant recipients.</title>
        <authorList>
            <person name="Nguyen M.H."/>
            <person name="Kaul D."/>
            <person name="Muto C."/>
            <person name="Cheng S.J."/>
            <person name="Richter R.A."/>
            <person name="Bruno V.M."/>
            <person name="Liu G."/>
            <person name="Beyhan S."/>
            <person name="Sundermann A.J."/>
            <person name="Mounaud S."/>
            <person name="Pasculle A.W."/>
            <person name="Nierman W.C."/>
            <person name="Driscoll E."/>
            <person name="Cumbie R."/>
            <person name="Clancy C.J."/>
            <person name="Dupont C.L."/>
        </authorList>
    </citation>
    <scope>NUCLEOTIDE SEQUENCE</scope>
    <source>
        <strain evidence="1">GL11</strain>
    </source>
</reference>